<evidence type="ECO:0000313" key="1">
    <source>
        <dbReference type="EMBL" id="EER69031.1"/>
    </source>
</evidence>
<accession>C5NUM7</accession>
<keyword evidence="2" id="KW-1185">Reference proteome</keyword>
<comment type="caution">
    <text evidence="1">The sequence shown here is derived from an EMBL/GenBank/DDBJ whole genome shotgun (WGS) entry which is preliminary data.</text>
</comment>
<evidence type="ECO:0000313" key="2">
    <source>
        <dbReference type="Proteomes" id="UP000006004"/>
    </source>
</evidence>
<gene>
    <name evidence="1" type="ORF">GEMHA0001_1253</name>
</gene>
<dbReference type="EMBL" id="ACDZ02000005">
    <property type="protein sequence ID" value="EER69031.1"/>
    <property type="molecule type" value="Genomic_DNA"/>
</dbReference>
<protein>
    <submittedName>
        <fullName evidence="1">Uncharacterized protein</fullName>
    </submittedName>
</protein>
<dbReference type="AlphaFoldDB" id="C5NUM7"/>
<sequence>MYYKIENLLIMIYKMNYNIGVVIIKEIIDKEKMPNEKTGIKIDW</sequence>
<organism evidence="1 2">
    <name type="scientific">Gemella haemolysans ATCC 10379</name>
    <dbReference type="NCBI Taxonomy" id="546270"/>
    <lineage>
        <taxon>Bacteria</taxon>
        <taxon>Bacillati</taxon>
        <taxon>Bacillota</taxon>
        <taxon>Bacilli</taxon>
        <taxon>Bacillales</taxon>
        <taxon>Gemellaceae</taxon>
        <taxon>Gemella</taxon>
    </lineage>
</organism>
<proteinExistence type="predicted"/>
<dbReference type="Proteomes" id="UP000006004">
    <property type="component" value="Unassembled WGS sequence"/>
</dbReference>
<reference evidence="1" key="2">
    <citation type="submission" date="2009-06" db="EMBL/GenBank/DDBJ databases">
        <authorList>
            <person name="Sebastian Y."/>
            <person name="Madupu R."/>
            <person name="Durkin A.S."/>
            <person name="Torralba M."/>
            <person name="Methe B."/>
            <person name="Sutton G.G."/>
            <person name="Strausberg R.L."/>
            <person name="Nelson K.E."/>
        </authorList>
    </citation>
    <scope>NUCLEOTIDE SEQUENCE [LARGE SCALE GENOMIC DNA]</scope>
    <source>
        <strain evidence="1">ATCC 10379</strain>
    </source>
</reference>
<reference evidence="1" key="1">
    <citation type="submission" date="2009-01" db="EMBL/GenBank/DDBJ databases">
        <authorList>
            <person name="Fulton L."/>
            <person name="Clifton S."/>
            <person name="Chinwalla A.T."/>
            <person name="Mitreva M."/>
            <person name="Sodergren E."/>
            <person name="Weinstock G."/>
            <person name="Clifton S."/>
            <person name="Dooling D.J."/>
            <person name="Fulton B."/>
            <person name="Minx P."/>
            <person name="Pepin K.H."/>
            <person name="Johnson M."/>
            <person name="Bhonagiri V."/>
            <person name="Nash W.E."/>
            <person name="Mardis E.R."/>
            <person name="Wilson R.K."/>
        </authorList>
    </citation>
    <scope>NUCLEOTIDE SEQUENCE [LARGE SCALE GENOMIC DNA]</scope>
    <source>
        <strain evidence="1">ATCC 10379</strain>
    </source>
</reference>
<name>C5NUM7_9BACL</name>